<keyword evidence="4 10" id="KW-1133">Transmembrane helix</keyword>
<evidence type="ECO:0000256" key="6">
    <source>
        <dbReference type="ARBA" id="ARBA00023157"/>
    </source>
</evidence>
<proteinExistence type="inferred from homology"/>
<accession>A0A4Z2HBH8</accession>
<protein>
    <submittedName>
        <fullName evidence="13">Down syndrome cell adhesion molecule</fullName>
    </submittedName>
</protein>
<feature type="transmembrane region" description="Helical" evidence="10">
    <location>
        <begin position="444"/>
        <end position="466"/>
    </location>
</feature>
<dbReference type="SUPFAM" id="SSF49265">
    <property type="entry name" value="Fibronectin type III"/>
    <property type="match status" value="2"/>
</dbReference>
<dbReference type="CDD" id="cd00063">
    <property type="entry name" value="FN3"/>
    <property type="match status" value="3"/>
</dbReference>
<dbReference type="Gene3D" id="2.60.40.10">
    <property type="entry name" value="Immunoglobulins"/>
    <property type="match status" value="4"/>
</dbReference>
<dbReference type="Pfam" id="PF07686">
    <property type="entry name" value="V-set"/>
    <property type="match status" value="1"/>
</dbReference>
<comment type="subcellular location">
    <subcellularLocation>
        <location evidence="1">Membrane</location>
        <topology evidence="1">Single-pass type I membrane protein</topology>
    </subcellularLocation>
</comment>
<keyword evidence="3" id="KW-0732">Signal</keyword>
<dbReference type="SMART" id="SM00060">
    <property type="entry name" value="FN3"/>
    <property type="match status" value="3"/>
</dbReference>
<evidence type="ECO:0000256" key="2">
    <source>
        <dbReference type="ARBA" id="ARBA00022692"/>
    </source>
</evidence>
<feature type="domain" description="Fibronectin type-III" evidence="12">
    <location>
        <begin position="216"/>
        <end position="317"/>
    </location>
</feature>
<dbReference type="GO" id="GO:0016020">
    <property type="term" value="C:membrane"/>
    <property type="evidence" value="ECO:0007669"/>
    <property type="project" value="UniProtKB-SubCell"/>
</dbReference>
<evidence type="ECO:0000256" key="8">
    <source>
        <dbReference type="ARBA" id="ARBA00023319"/>
    </source>
</evidence>
<keyword evidence="7" id="KW-0325">Glycoprotein</keyword>
<dbReference type="Proteomes" id="UP000314294">
    <property type="component" value="Unassembled WGS sequence"/>
</dbReference>
<dbReference type="OrthoDB" id="434099at2759"/>
<keyword evidence="6" id="KW-1015">Disulfide bond</keyword>
<dbReference type="GO" id="GO:0001786">
    <property type="term" value="F:phosphatidylserine binding"/>
    <property type="evidence" value="ECO:0007669"/>
    <property type="project" value="TreeGrafter"/>
</dbReference>
<dbReference type="AlphaFoldDB" id="A0A4Z2HBH8"/>
<dbReference type="InterPro" id="IPR013783">
    <property type="entry name" value="Ig-like_fold"/>
</dbReference>
<gene>
    <name evidence="13" type="primary">DSCAM_8</name>
    <name evidence="13" type="ORF">EYF80_027508</name>
</gene>
<evidence type="ECO:0000256" key="4">
    <source>
        <dbReference type="ARBA" id="ARBA00022989"/>
    </source>
</evidence>
<dbReference type="InterPro" id="IPR013106">
    <property type="entry name" value="Ig_V-set"/>
</dbReference>
<name>A0A4Z2HBH8_9TELE</name>
<dbReference type="PANTHER" id="PTHR46608">
    <property type="entry name" value="T-CELL IMMUNOGLOBULIN AND MUCIN DOMAIN-CONTAINING PROTEIN 4"/>
    <property type="match status" value="1"/>
</dbReference>
<feature type="domain" description="Fibronectin type-III" evidence="12">
    <location>
        <begin position="116"/>
        <end position="213"/>
    </location>
</feature>
<dbReference type="InterPro" id="IPR036116">
    <property type="entry name" value="FN3_sf"/>
</dbReference>
<dbReference type="PANTHER" id="PTHR46608:SF3">
    <property type="entry name" value="T-CELL IMMUNOGLOBULIN AND MUCIN DOMAIN-CONTAINING PROTEIN 4"/>
    <property type="match status" value="1"/>
</dbReference>
<evidence type="ECO:0000256" key="1">
    <source>
        <dbReference type="ARBA" id="ARBA00004479"/>
    </source>
</evidence>
<feature type="domain" description="Fibronectin type-III" evidence="12">
    <location>
        <begin position="319"/>
        <end position="415"/>
    </location>
</feature>
<sequence length="475" mass="52059">MSCVSAESIIATVGEDVTLICNYDAQTYGKLSACWGRGAIPTRGCAEEVIRSDGASMVNRLSERYLLRGDVGVGDVSLTIRQVEEGDSGTYGCRVEIPGWFNDHKHQLTLTVVAVRPNPLKVETKEVKERTLTVCWTPVFDGGRPITAYRIDLKDKKAFWDAAVSTEVSNPELTQLTLVDLRPAKPYDLRMFVINNVGMSEASNVLTVTTQEAEGPPLDMQLEALTAHSIKVTWKPPRLDQRNGVLRSYSISYREYDSVGRQFKRWQYVSVTATRELESAILNNLKPSKKYGVIIQAKTNAGIGPASTAPLCSTLEEVAPDPPVIELKEVKGKTIALLWTPGFEGDSPITGYYLECKAVTASWDNTKTVVDFSPNQTEATIIEINPSTYNIRMFAKNSLGTSNASNVITFTTGEAGHQGVDLLTTVSTDTHAAASIKESQSGHLAAIVVPVVLLVMVVALVTTWQLRRDKEEEKI</sequence>
<reference evidence="13 14" key="1">
    <citation type="submission" date="2019-03" db="EMBL/GenBank/DDBJ databases">
        <title>First draft genome of Liparis tanakae, snailfish: a comprehensive survey of snailfish specific genes.</title>
        <authorList>
            <person name="Kim W."/>
            <person name="Song I."/>
            <person name="Jeong J.-H."/>
            <person name="Kim D."/>
            <person name="Kim S."/>
            <person name="Ryu S."/>
            <person name="Song J.Y."/>
            <person name="Lee S.K."/>
        </authorList>
    </citation>
    <scope>NUCLEOTIDE SEQUENCE [LARGE SCALE GENOMIC DNA]</scope>
    <source>
        <tissue evidence="13">Muscle</tissue>
    </source>
</reference>
<evidence type="ECO:0000313" key="13">
    <source>
        <dbReference type="EMBL" id="TNN62244.1"/>
    </source>
</evidence>
<dbReference type="SMART" id="SM00409">
    <property type="entry name" value="IG"/>
    <property type="match status" value="1"/>
</dbReference>
<dbReference type="InterPro" id="IPR003599">
    <property type="entry name" value="Ig_sub"/>
</dbReference>
<dbReference type="InterPro" id="IPR007110">
    <property type="entry name" value="Ig-like_dom"/>
</dbReference>
<evidence type="ECO:0000256" key="9">
    <source>
        <dbReference type="ARBA" id="ARBA00038203"/>
    </source>
</evidence>
<dbReference type="InterPro" id="IPR036179">
    <property type="entry name" value="Ig-like_dom_sf"/>
</dbReference>
<dbReference type="Pfam" id="PF00041">
    <property type="entry name" value="fn3"/>
    <property type="match status" value="3"/>
</dbReference>
<evidence type="ECO:0000259" key="11">
    <source>
        <dbReference type="PROSITE" id="PS50835"/>
    </source>
</evidence>
<evidence type="ECO:0000259" key="12">
    <source>
        <dbReference type="PROSITE" id="PS50853"/>
    </source>
</evidence>
<comment type="caution">
    <text evidence="13">The sequence shown here is derived from an EMBL/GenBank/DDBJ whole genome shotgun (WGS) entry which is preliminary data.</text>
</comment>
<organism evidence="13 14">
    <name type="scientific">Liparis tanakae</name>
    <name type="common">Tanaka's snailfish</name>
    <dbReference type="NCBI Taxonomy" id="230148"/>
    <lineage>
        <taxon>Eukaryota</taxon>
        <taxon>Metazoa</taxon>
        <taxon>Chordata</taxon>
        <taxon>Craniata</taxon>
        <taxon>Vertebrata</taxon>
        <taxon>Euteleostomi</taxon>
        <taxon>Actinopterygii</taxon>
        <taxon>Neopterygii</taxon>
        <taxon>Teleostei</taxon>
        <taxon>Neoteleostei</taxon>
        <taxon>Acanthomorphata</taxon>
        <taxon>Eupercaria</taxon>
        <taxon>Perciformes</taxon>
        <taxon>Cottioidei</taxon>
        <taxon>Cottales</taxon>
        <taxon>Liparidae</taxon>
        <taxon>Liparis</taxon>
    </lineage>
</organism>
<dbReference type="PROSITE" id="PS50853">
    <property type="entry name" value="FN3"/>
    <property type="match status" value="3"/>
</dbReference>
<evidence type="ECO:0000256" key="5">
    <source>
        <dbReference type="ARBA" id="ARBA00023136"/>
    </source>
</evidence>
<dbReference type="EMBL" id="SRLO01000298">
    <property type="protein sequence ID" value="TNN62244.1"/>
    <property type="molecule type" value="Genomic_DNA"/>
</dbReference>
<comment type="similarity">
    <text evidence="9">Belongs to the immunoglobulin superfamily. TIM family.</text>
</comment>
<keyword evidence="2 10" id="KW-0812">Transmembrane</keyword>
<keyword evidence="8" id="KW-0393">Immunoglobulin domain</keyword>
<evidence type="ECO:0000256" key="7">
    <source>
        <dbReference type="ARBA" id="ARBA00023180"/>
    </source>
</evidence>
<feature type="domain" description="Ig-like" evidence="11">
    <location>
        <begin position="1"/>
        <end position="111"/>
    </location>
</feature>
<dbReference type="FunFam" id="2.60.40.10:FF:000774">
    <property type="entry name" value="Hepatitis A virus cellular receptor 1"/>
    <property type="match status" value="1"/>
</dbReference>
<evidence type="ECO:0000256" key="3">
    <source>
        <dbReference type="ARBA" id="ARBA00022729"/>
    </source>
</evidence>
<dbReference type="GO" id="GO:0043277">
    <property type="term" value="P:apoptotic cell clearance"/>
    <property type="evidence" value="ECO:0007669"/>
    <property type="project" value="TreeGrafter"/>
</dbReference>
<evidence type="ECO:0000313" key="14">
    <source>
        <dbReference type="Proteomes" id="UP000314294"/>
    </source>
</evidence>
<dbReference type="GO" id="GO:0060097">
    <property type="term" value="P:cytoskeletal rearrangement involved in phagocytosis, engulfment"/>
    <property type="evidence" value="ECO:0007669"/>
    <property type="project" value="TreeGrafter"/>
</dbReference>
<dbReference type="SUPFAM" id="SSF48726">
    <property type="entry name" value="Immunoglobulin"/>
    <property type="match status" value="1"/>
</dbReference>
<dbReference type="PROSITE" id="PS50835">
    <property type="entry name" value="IG_LIKE"/>
    <property type="match status" value="1"/>
</dbReference>
<keyword evidence="5 10" id="KW-0472">Membrane</keyword>
<dbReference type="InterPro" id="IPR003961">
    <property type="entry name" value="FN3_dom"/>
</dbReference>
<keyword evidence="14" id="KW-1185">Reference proteome</keyword>
<evidence type="ECO:0000256" key="10">
    <source>
        <dbReference type="SAM" id="Phobius"/>
    </source>
</evidence>